<evidence type="ECO:0000313" key="1">
    <source>
        <dbReference type="EMBL" id="GIY65356.1"/>
    </source>
</evidence>
<dbReference type="AlphaFoldDB" id="A0AAV4V5Y0"/>
<protein>
    <submittedName>
        <fullName evidence="1">Uncharacterized protein</fullName>
    </submittedName>
</protein>
<sequence>MADFRAVSCKRIWFQHDESSHISAAMYGSTSKGLKMIGYPYRWIGRGEPFTWPLQSFNLDALVGNLKSLVYETTIIPIIDLALRIMEAVAHVPDTLSQFELVRQSILQRYEARILYEFSTSSMLLCFVSPSYTRLSCFC</sequence>
<reference evidence="1 2" key="1">
    <citation type="submission" date="2021-06" db="EMBL/GenBank/DDBJ databases">
        <title>Caerostris extrusa draft genome.</title>
        <authorList>
            <person name="Kono N."/>
            <person name="Arakawa K."/>
        </authorList>
    </citation>
    <scope>NUCLEOTIDE SEQUENCE [LARGE SCALE GENOMIC DNA]</scope>
</reference>
<dbReference type="Proteomes" id="UP001054945">
    <property type="component" value="Unassembled WGS sequence"/>
</dbReference>
<keyword evidence="2" id="KW-1185">Reference proteome</keyword>
<comment type="caution">
    <text evidence="1">The sequence shown here is derived from an EMBL/GenBank/DDBJ whole genome shotgun (WGS) entry which is preliminary data.</text>
</comment>
<evidence type="ECO:0000313" key="2">
    <source>
        <dbReference type="Proteomes" id="UP001054945"/>
    </source>
</evidence>
<proteinExistence type="predicted"/>
<organism evidence="1 2">
    <name type="scientific">Caerostris extrusa</name>
    <name type="common">Bark spider</name>
    <name type="synonym">Caerostris bankana</name>
    <dbReference type="NCBI Taxonomy" id="172846"/>
    <lineage>
        <taxon>Eukaryota</taxon>
        <taxon>Metazoa</taxon>
        <taxon>Ecdysozoa</taxon>
        <taxon>Arthropoda</taxon>
        <taxon>Chelicerata</taxon>
        <taxon>Arachnida</taxon>
        <taxon>Araneae</taxon>
        <taxon>Araneomorphae</taxon>
        <taxon>Entelegynae</taxon>
        <taxon>Araneoidea</taxon>
        <taxon>Araneidae</taxon>
        <taxon>Caerostris</taxon>
    </lineage>
</organism>
<accession>A0AAV4V5Y0</accession>
<gene>
    <name evidence="1" type="ORF">CEXT_612561</name>
</gene>
<dbReference type="EMBL" id="BPLR01013983">
    <property type="protein sequence ID" value="GIY65356.1"/>
    <property type="molecule type" value="Genomic_DNA"/>
</dbReference>
<name>A0AAV4V5Y0_CAEEX</name>